<feature type="non-terminal residue" evidence="6">
    <location>
        <position position="94"/>
    </location>
</feature>
<evidence type="ECO:0000256" key="5">
    <source>
        <dbReference type="ARBA" id="ARBA00024347"/>
    </source>
</evidence>
<evidence type="ECO:0000256" key="2">
    <source>
        <dbReference type="ARBA" id="ARBA00022679"/>
    </source>
</evidence>
<dbReference type="PANTHER" id="PTHR21328">
    <property type="entry name" value="POLY ADP-RIBOSE POLYMERASE FAMILY, MEMBER PARP"/>
    <property type="match status" value="1"/>
</dbReference>
<evidence type="ECO:0000256" key="1">
    <source>
        <dbReference type="ARBA" id="ARBA00022676"/>
    </source>
</evidence>
<dbReference type="GO" id="GO:0016779">
    <property type="term" value="F:nucleotidyltransferase activity"/>
    <property type="evidence" value="ECO:0007669"/>
    <property type="project" value="UniProtKB-KW"/>
</dbReference>
<feature type="non-terminal residue" evidence="6">
    <location>
        <position position="1"/>
    </location>
</feature>
<keyword evidence="7" id="KW-1185">Reference proteome</keyword>
<protein>
    <submittedName>
        <fullName evidence="6">Uncharacterized protein</fullName>
    </submittedName>
</protein>
<name>A0AAN4Z3I6_9BILA</name>
<comment type="similarity">
    <text evidence="5">Belongs to the ARTD/PARP family.</text>
</comment>
<evidence type="ECO:0000256" key="3">
    <source>
        <dbReference type="ARBA" id="ARBA00022695"/>
    </source>
</evidence>
<gene>
    <name evidence="6" type="ORF">PMAYCL1PPCAC_01468</name>
</gene>
<dbReference type="AlphaFoldDB" id="A0AAN4Z3I6"/>
<organism evidence="6 7">
    <name type="scientific">Pristionchus mayeri</name>
    <dbReference type="NCBI Taxonomy" id="1317129"/>
    <lineage>
        <taxon>Eukaryota</taxon>
        <taxon>Metazoa</taxon>
        <taxon>Ecdysozoa</taxon>
        <taxon>Nematoda</taxon>
        <taxon>Chromadorea</taxon>
        <taxon>Rhabditida</taxon>
        <taxon>Rhabditina</taxon>
        <taxon>Diplogasteromorpha</taxon>
        <taxon>Diplogasteroidea</taxon>
        <taxon>Neodiplogasteridae</taxon>
        <taxon>Pristionchus</taxon>
    </lineage>
</organism>
<dbReference type="GO" id="GO:0016757">
    <property type="term" value="F:glycosyltransferase activity"/>
    <property type="evidence" value="ECO:0007669"/>
    <property type="project" value="UniProtKB-KW"/>
</dbReference>
<keyword evidence="3" id="KW-0548">Nucleotidyltransferase</keyword>
<keyword evidence="4" id="KW-0520">NAD</keyword>
<dbReference type="Proteomes" id="UP001328107">
    <property type="component" value="Unassembled WGS sequence"/>
</dbReference>
<dbReference type="EMBL" id="BTRK01000001">
    <property type="protein sequence ID" value="GMR31273.1"/>
    <property type="molecule type" value="Genomic_DNA"/>
</dbReference>
<keyword evidence="1" id="KW-0328">Glycosyltransferase</keyword>
<reference evidence="7" key="1">
    <citation type="submission" date="2022-10" db="EMBL/GenBank/DDBJ databases">
        <title>Genome assembly of Pristionchus species.</title>
        <authorList>
            <person name="Yoshida K."/>
            <person name="Sommer R.J."/>
        </authorList>
    </citation>
    <scope>NUCLEOTIDE SEQUENCE [LARGE SCALE GENOMIC DNA]</scope>
    <source>
        <strain evidence="7">RS5460</strain>
    </source>
</reference>
<proteinExistence type="inferred from homology"/>
<evidence type="ECO:0000256" key="4">
    <source>
        <dbReference type="ARBA" id="ARBA00023027"/>
    </source>
</evidence>
<comment type="caution">
    <text evidence="6">The sequence shown here is derived from an EMBL/GenBank/DDBJ whole genome shotgun (WGS) entry which is preliminary data.</text>
</comment>
<evidence type="ECO:0000313" key="6">
    <source>
        <dbReference type="EMBL" id="GMR31273.1"/>
    </source>
</evidence>
<keyword evidence="2" id="KW-0808">Transferase</keyword>
<evidence type="ECO:0000313" key="7">
    <source>
        <dbReference type="Proteomes" id="UP001328107"/>
    </source>
</evidence>
<sequence>TDTFTLRENRSLNEIGSFFHMLYDKLDNRLKTLTECCMICGEKLYKGGLLPSICEGALCQFQFQELGLLDGLTTPRVSAPVLSLLMLAFNAAAS</sequence>
<dbReference type="InterPro" id="IPR051838">
    <property type="entry name" value="ARTD_PARP"/>
</dbReference>
<accession>A0AAN4Z3I6</accession>